<evidence type="ECO:0000313" key="5">
    <source>
        <dbReference type="Proteomes" id="UP001146120"/>
    </source>
</evidence>
<protein>
    <recommendedName>
        <fullName evidence="3">Temptin Cys/Cys disulfide domain-containing protein</fullName>
    </recommendedName>
</protein>
<feature type="domain" description="Temptin Cys/Cys disulfide" evidence="3">
    <location>
        <begin position="20"/>
        <end position="90"/>
    </location>
</feature>
<dbReference type="PANTHER" id="PTHR34737">
    <property type="entry name" value="EF-HAND DOMAIN-CONTAINING PROTEIN"/>
    <property type="match status" value="1"/>
</dbReference>
<reference evidence="4" key="1">
    <citation type="submission" date="2022-11" db="EMBL/GenBank/DDBJ databases">
        <authorList>
            <person name="Morgan W.R."/>
            <person name="Tartar A."/>
        </authorList>
    </citation>
    <scope>NUCLEOTIDE SEQUENCE</scope>
    <source>
        <strain evidence="4">ARSEF 373</strain>
    </source>
</reference>
<evidence type="ECO:0000256" key="2">
    <source>
        <dbReference type="SAM" id="SignalP"/>
    </source>
</evidence>
<name>A0AAV2YKP7_9STRA</name>
<feature type="signal peptide" evidence="2">
    <location>
        <begin position="1"/>
        <end position="21"/>
    </location>
</feature>
<reference evidence="4" key="2">
    <citation type="journal article" date="2023" name="Microbiol Resour">
        <title>Decontamination and Annotation of the Draft Genome Sequence of the Oomycete Lagenidium giganteum ARSEF 373.</title>
        <authorList>
            <person name="Morgan W.R."/>
            <person name="Tartar A."/>
        </authorList>
    </citation>
    <scope>NUCLEOTIDE SEQUENCE</scope>
    <source>
        <strain evidence="4">ARSEF 373</strain>
    </source>
</reference>
<keyword evidence="5" id="KW-1185">Reference proteome</keyword>
<dbReference type="EMBL" id="DAKRPA010000300">
    <property type="protein sequence ID" value="DAZ93664.1"/>
    <property type="molecule type" value="Genomic_DNA"/>
</dbReference>
<dbReference type="Proteomes" id="UP001146120">
    <property type="component" value="Unassembled WGS sequence"/>
</dbReference>
<sequence length="176" mass="17774">MLSKIVFAATTVAVAVTPAYGYEKFLAQIPNGSNFGKKLGHSGDGYTDFGKLWKESGSWATACKKNYPGTSLTCGAVLGDPCCKWTSGKPDFELREPNMSGTKCAAETPKPSAGPSTAPSTAPSNAPATTAPGKPTGPTSAPTPAASKNGTTPVPTTPGSKAPVTPATPSPSKPKC</sequence>
<gene>
    <name evidence="4" type="ORF">N0F65_012872</name>
</gene>
<feature type="compositionally biased region" description="Polar residues" evidence="1">
    <location>
        <begin position="149"/>
        <end position="159"/>
    </location>
</feature>
<feature type="compositionally biased region" description="Pro residues" evidence="1">
    <location>
        <begin position="166"/>
        <end position="176"/>
    </location>
</feature>
<evidence type="ECO:0000256" key="1">
    <source>
        <dbReference type="SAM" id="MobiDB-lite"/>
    </source>
</evidence>
<organism evidence="4 5">
    <name type="scientific">Lagenidium giganteum</name>
    <dbReference type="NCBI Taxonomy" id="4803"/>
    <lineage>
        <taxon>Eukaryota</taxon>
        <taxon>Sar</taxon>
        <taxon>Stramenopiles</taxon>
        <taxon>Oomycota</taxon>
        <taxon>Peronosporomycetes</taxon>
        <taxon>Pythiales</taxon>
        <taxon>Pythiaceae</taxon>
    </lineage>
</organism>
<dbReference type="InterPro" id="IPR055313">
    <property type="entry name" value="Temptin-like"/>
</dbReference>
<accession>A0AAV2YKP7</accession>
<dbReference type="AlphaFoldDB" id="A0AAV2YKP7"/>
<evidence type="ECO:0000313" key="4">
    <source>
        <dbReference type="EMBL" id="DAZ93664.1"/>
    </source>
</evidence>
<dbReference type="Pfam" id="PF24784">
    <property type="entry name" value="Temptin_C"/>
    <property type="match status" value="1"/>
</dbReference>
<keyword evidence="2" id="KW-0732">Signal</keyword>
<proteinExistence type="predicted"/>
<evidence type="ECO:0000259" key="3">
    <source>
        <dbReference type="Pfam" id="PF24784"/>
    </source>
</evidence>
<feature type="region of interest" description="Disordered" evidence="1">
    <location>
        <begin position="89"/>
        <end position="176"/>
    </location>
</feature>
<dbReference type="InterPro" id="IPR057626">
    <property type="entry name" value="S-S_Temptin"/>
</dbReference>
<feature type="compositionally biased region" description="Low complexity" evidence="1">
    <location>
        <begin position="108"/>
        <end position="148"/>
    </location>
</feature>
<comment type="caution">
    <text evidence="4">The sequence shown here is derived from an EMBL/GenBank/DDBJ whole genome shotgun (WGS) entry which is preliminary data.</text>
</comment>
<dbReference type="PANTHER" id="PTHR34737:SF2">
    <property type="entry name" value="EF-HAND DOMAIN-CONTAINING PROTEIN"/>
    <property type="match status" value="1"/>
</dbReference>
<feature type="chain" id="PRO_5043774680" description="Temptin Cys/Cys disulfide domain-containing protein" evidence="2">
    <location>
        <begin position="22"/>
        <end position="176"/>
    </location>
</feature>